<dbReference type="InterPro" id="IPR021484">
    <property type="entry name" value="DUF3137"/>
</dbReference>
<organism evidence="2 3">
    <name type="scientific">Oribacterium parvum</name>
    <dbReference type="NCBI Taxonomy" id="1501329"/>
    <lineage>
        <taxon>Bacteria</taxon>
        <taxon>Bacillati</taxon>
        <taxon>Bacillota</taxon>
        <taxon>Clostridia</taxon>
        <taxon>Lachnospirales</taxon>
        <taxon>Lachnospiraceae</taxon>
        <taxon>Oribacterium</taxon>
    </lineage>
</organism>
<comment type="caution">
    <text evidence="2">The sequence shown here is derived from an EMBL/GenBank/DDBJ whole genome shotgun (WGS) entry which is preliminary data.</text>
</comment>
<feature type="transmembrane region" description="Helical" evidence="1">
    <location>
        <begin position="81"/>
        <end position="105"/>
    </location>
</feature>
<reference evidence="2" key="1">
    <citation type="submission" date="2020-04" db="EMBL/GenBank/DDBJ databases">
        <title>Deep metagenomics examines the oral microbiome during advanced dental caries in children, revealing novel taxa and co-occurrences with host molecules.</title>
        <authorList>
            <person name="Baker J.L."/>
            <person name="Morton J.T."/>
            <person name="Dinis M."/>
            <person name="Alvarez R."/>
            <person name="Tran N.C."/>
            <person name="Knight R."/>
            <person name="Edlund A."/>
        </authorList>
    </citation>
    <scope>NUCLEOTIDE SEQUENCE</scope>
    <source>
        <strain evidence="2">JCVI_24_bin.2</strain>
    </source>
</reference>
<dbReference type="Proteomes" id="UP000709351">
    <property type="component" value="Unassembled WGS sequence"/>
</dbReference>
<evidence type="ECO:0000256" key="1">
    <source>
        <dbReference type="SAM" id="Phobius"/>
    </source>
</evidence>
<dbReference type="EMBL" id="JABZRD010000351">
    <property type="protein sequence ID" value="MBF1284059.1"/>
    <property type="molecule type" value="Genomic_DNA"/>
</dbReference>
<feature type="transmembrane region" description="Helical" evidence="1">
    <location>
        <begin position="41"/>
        <end position="61"/>
    </location>
</feature>
<dbReference type="Pfam" id="PF11335">
    <property type="entry name" value="DUF3137"/>
    <property type="match status" value="1"/>
</dbReference>
<name>A0A930DPA2_9FIRM</name>
<dbReference type="AlphaFoldDB" id="A0A930DPA2"/>
<evidence type="ECO:0000313" key="3">
    <source>
        <dbReference type="Proteomes" id="UP000709351"/>
    </source>
</evidence>
<keyword evidence="1" id="KW-0472">Membrane</keyword>
<protein>
    <submittedName>
        <fullName evidence="2">DUF3137 domain-containing protein</fullName>
    </submittedName>
</protein>
<keyword evidence="1" id="KW-0812">Transmembrane</keyword>
<evidence type="ECO:0000313" key="2">
    <source>
        <dbReference type="EMBL" id="MBF1284059.1"/>
    </source>
</evidence>
<accession>A0A930DPA2</accession>
<proteinExistence type="predicted"/>
<sequence>MDLSQEELKKIDELQNTTRFQHSWKAIRNTITWKERVQHYFARNMVLLFLCFLFGGGLMLLTDEGALPRSEFIDALMMLLARLGIFLVVLQILSVLLYSLIGSGWEAKQRAKLRKLYERDILATILQVLYPSSEIDTEHDMSPNNVKEVVPSSEYYIQSGILKLNDERDLKTVDLYAYSVIKGKDGYDDVTDFLGQVYSIKNTFSLKGELRIVPTEHFLLFETQGGYPGTMQDGKKIDVEDIQHNEHYNIYCTDEQSTRKFLTPSVIEWFNSMTSDCKFSFYSNEARIYFANYNDRYSFAVPKDKKSLQAWRIEETAIKLKYAVYFANEVTEMLHKNEGFS</sequence>
<gene>
    <name evidence="2" type="ORF">HXM93_05965</name>
</gene>
<keyword evidence="1" id="KW-1133">Transmembrane helix</keyword>